<dbReference type="InterPro" id="IPR029033">
    <property type="entry name" value="His_PPase_superfam"/>
</dbReference>
<dbReference type="SMART" id="SM00855">
    <property type="entry name" value="PGAM"/>
    <property type="match status" value="1"/>
</dbReference>
<dbReference type="RefSeq" id="WP_344835611.1">
    <property type="nucleotide sequence ID" value="NZ_BAAAUV010000022.1"/>
</dbReference>
<dbReference type="InterPro" id="IPR001345">
    <property type="entry name" value="PG/BPGM_mutase_AS"/>
</dbReference>
<dbReference type="EC" id="5.4.2.11" evidence="2"/>
<dbReference type="InterPro" id="IPR005952">
    <property type="entry name" value="Phosphogly_mut1"/>
</dbReference>
<gene>
    <name evidence="5" type="ORF">GCM10010468_63300</name>
</gene>
<keyword evidence="6" id="KW-1185">Reference proteome</keyword>
<sequence length="208" mass="23459">MDLTLIRHGESTGNVARELAMRSGAEIMDIPERDPDIPLSQRGVRQAQLLGRWLAAQHPPDLVLSSPYLRALETVRTATGHPGIRIDERLRDRDMGALYRLTPAGVKARFPHEYDLKESVGKFYYRPPGGESWADMALRLRAVLSDLPRDSRILISAHDAVIILIRYIVEGLSEAEIMEIEKLPVANCSISRWVDGRQVMFNEVSHLI</sequence>
<evidence type="ECO:0000256" key="2">
    <source>
        <dbReference type="ARBA" id="ARBA00012028"/>
    </source>
</evidence>
<comment type="caution">
    <text evidence="5">The sequence shown here is derived from an EMBL/GenBank/DDBJ whole genome shotgun (WGS) entry which is preliminary data.</text>
</comment>
<dbReference type="CDD" id="cd07067">
    <property type="entry name" value="HP_PGM_like"/>
    <property type="match status" value="1"/>
</dbReference>
<reference evidence="6" key="1">
    <citation type="journal article" date="2019" name="Int. J. Syst. Evol. Microbiol.">
        <title>The Global Catalogue of Microorganisms (GCM) 10K type strain sequencing project: providing services to taxonomists for standard genome sequencing and annotation.</title>
        <authorList>
            <consortium name="The Broad Institute Genomics Platform"/>
            <consortium name="The Broad Institute Genome Sequencing Center for Infectious Disease"/>
            <person name="Wu L."/>
            <person name="Ma J."/>
        </authorList>
    </citation>
    <scope>NUCLEOTIDE SEQUENCE [LARGE SCALE GENOMIC DNA]</scope>
    <source>
        <strain evidence="6">JCM 9377</strain>
    </source>
</reference>
<evidence type="ECO:0000313" key="6">
    <source>
        <dbReference type="Proteomes" id="UP001501237"/>
    </source>
</evidence>
<dbReference type="PANTHER" id="PTHR11931">
    <property type="entry name" value="PHOSPHOGLYCERATE MUTASE"/>
    <property type="match status" value="1"/>
</dbReference>
<dbReference type="EMBL" id="BAAAUV010000022">
    <property type="protein sequence ID" value="GAA3231874.1"/>
    <property type="molecule type" value="Genomic_DNA"/>
</dbReference>
<evidence type="ECO:0000256" key="1">
    <source>
        <dbReference type="ARBA" id="ARBA00006717"/>
    </source>
</evidence>
<evidence type="ECO:0000313" key="5">
    <source>
        <dbReference type="EMBL" id="GAA3231874.1"/>
    </source>
</evidence>
<comment type="similarity">
    <text evidence="1">Belongs to the phosphoglycerate mutase family. BPG-dependent PGAM subfamily.</text>
</comment>
<dbReference type="SUPFAM" id="SSF53254">
    <property type="entry name" value="Phosphoglycerate mutase-like"/>
    <property type="match status" value="1"/>
</dbReference>
<accession>A0ABP6QJ13</accession>
<keyword evidence="3" id="KW-0324">Glycolysis</keyword>
<protein>
    <recommendedName>
        <fullName evidence="2">phosphoglycerate mutase (2,3-diphosphoglycerate-dependent)</fullName>
        <ecNumber evidence="2">5.4.2.11</ecNumber>
    </recommendedName>
</protein>
<dbReference type="Proteomes" id="UP001501237">
    <property type="component" value="Unassembled WGS sequence"/>
</dbReference>
<dbReference type="PROSITE" id="PS00175">
    <property type="entry name" value="PG_MUTASE"/>
    <property type="match status" value="1"/>
</dbReference>
<evidence type="ECO:0000256" key="3">
    <source>
        <dbReference type="ARBA" id="ARBA00023152"/>
    </source>
</evidence>
<evidence type="ECO:0000256" key="4">
    <source>
        <dbReference type="ARBA" id="ARBA00023235"/>
    </source>
</evidence>
<name>A0ABP6QJ13_9ACTN</name>
<proteinExistence type="inferred from homology"/>
<dbReference type="InterPro" id="IPR013078">
    <property type="entry name" value="His_Pase_superF_clade-1"/>
</dbReference>
<dbReference type="Pfam" id="PF00300">
    <property type="entry name" value="His_Phos_1"/>
    <property type="match status" value="1"/>
</dbReference>
<keyword evidence="4" id="KW-0413">Isomerase</keyword>
<dbReference type="Gene3D" id="3.40.50.1240">
    <property type="entry name" value="Phosphoglycerate mutase-like"/>
    <property type="match status" value="1"/>
</dbReference>
<organism evidence="5 6">
    <name type="scientific">Actinocorallia longicatena</name>
    <dbReference type="NCBI Taxonomy" id="111803"/>
    <lineage>
        <taxon>Bacteria</taxon>
        <taxon>Bacillati</taxon>
        <taxon>Actinomycetota</taxon>
        <taxon>Actinomycetes</taxon>
        <taxon>Streptosporangiales</taxon>
        <taxon>Thermomonosporaceae</taxon>
        <taxon>Actinocorallia</taxon>
    </lineage>
</organism>